<evidence type="ECO:0000256" key="3">
    <source>
        <dbReference type="ARBA" id="ARBA00022692"/>
    </source>
</evidence>
<dbReference type="Gene3D" id="1.20.1540.10">
    <property type="entry name" value="Rhomboid-like"/>
    <property type="match status" value="1"/>
</dbReference>
<evidence type="ECO:0000259" key="8">
    <source>
        <dbReference type="Pfam" id="PF01694"/>
    </source>
</evidence>
<comment type="similarity">
    <text evidence="2">Belongs to the peptidase S54 family.</text>
</comment>
<evidence type="ECO:0000256" key="6">
    <source>
        <dbReference type="ARBA" id="ARBA00023136"/>
    </source>
</evidence>
<dbReference type="PANTHER" id="PTHR43731">
    <property type="entry name" value="RHOMBOID PROTEASE"/>
    <property type="match status" value="1"/>
</dbReference>
<sequence>MEPLQPSPLGLKNHSPWSNLHTVGISLINSCAHAGFFDWAAHSPRRRPFKLLGRRRARQAPSSTPPKYIRRLFIWGVIGINTAVTIAWARAVDEAHAAALWPGLWRARGGSSIIIMPSLDKMVRHFSLSAGGLREGRWWTVLTSSFSHAAPAHLLANMCGFYMWASRCFDLGLGLGNVATLMLGSSVCGGFAWLAGGPAGGPVAYVGASDAVCGLMAAAVLLEPVMAFDVPRIGEFYYTLFVPVLLGCATDVFGTVSQRHGLTKPSLGKPVLSGVQNEFIGHAAHLGGTAFGVAYWLWSLRPRYGTW</sequence>
<dbReference type="PANTHER" id="PTHR43731:SF14">
    <property type="entry name" value="PRESENILIN-ASSOCIATED RHOMBOID-LIKE PROTEIN, MITOCHONDRIAL"/>
    <property type="match status" value="1"/>
</dbReference>
<reference evidence="9 10" key="1">
    <citation type="journal article" date="2024" name="IMA Fungus">
        <title>IMA Genome - F19 : A genome assembly and annotation guide to empower mycologists, including annotated draft genome sequences of Ceratocystis pirilliformis, Diaporthe australafricana, Fusarium ophioides, Paecilomyces lecythidis, and Sporothrix stenoceras.</title>
        <authorList>
            <person name="Aylward J."/>
            <person name="Wilson A.M."/>
            <person name="Visagie C.M."/>
            <person name="Spraker J."/>
            <person name="Barnes I."/>
            <person name="Buitendag C."/>
            <person name="Ceriani C."/>
            <person name="Del Mar Angel L."/>
            <person name="du Plessis D."/>
            <person name="Fuchs T."/>
            <person name="Gasser K."/>
            <person name="Kramer D."/>
            <person name="Li W."/>
            <person name="Munsamy K."/>
            <person name="Piso A."/>
            <person name="Price J.L."/>
            <person name="Sonnekus B."/>
            <person name="Thomas C."/>
            <person name="van der Nest A."/>
            <person name="van Dijk A."/>
            <person name="van Heerden A."/>
            <person name="van Vuuren N."/>
            <person name="Yilmaz N."/>
            <person name="Duong T.A."/>
            <person name="van der Merwe N.A."/>
            <person name="Wingfield M.J."/>
            <person name="Wingfield B.D."/>
        </authorList>
    </citation>
    <scope>NUCLEOTIDE SEQUENCE [LARGE SCALE GENOMIC DNA]</scope>
    <source>
        <strain evidence="9 10">CMW 18300</strain>
    </source>
</reference>
<evidence type="ECO:0000256" key="4">
    <source>
        <dbReference type="ARBA" id="ARBA00022801"/>
    </source>
</evidence>
<gene>
    <name evidence="9" type="ORF">Daus18300_014085</name>
</gene>
<feature type="transmembrane region" description="Helical" evidence="7">
    <location>
        <begin position="236"/>
        <end position="259"/>
    </location>
</feature>
<comment type="caution">
    <text evidence="9">The sequence shown here is derived from an EMBL/GenBank/DDBJ whole genome shotgun (WGS) entry which is preliminary data.</text>
</comment>
<evidence type="ECO:0000313" key="9">
    <source>
        <dbReference type="EMBL" id="KAL1846981.1"/>
    </source>
</evidence>
<feature type="transmembrane region" description="Helical" evidence="7">
    <location>
        <begin position="279"/>
        <end position="298"/>
    </location>
</feature>
<dbReference type="InterPro" id="IPR022764">
    <property type="entry name" value="Peptidase_S54_rhomboid_dom"/>
</dbReference>
<evidence type="ECO:0000256" key="5">
    <source>
        <dbReference type="ARBA" id="ARBA00022989"/>
    </source>
</evidence>
<feature type="domain" description="Peptidase S54 rhomboid" evidence="8">
    <location>
        <begin position="136"/>
        <end position="297"/>
    </location>
</feature>
<keyword evidence="6 7" id="KW-0472">Membrane</keyword>
<feature type="transmembrane region" description="Helical" evidence="7">
    <location>
        <begin position="138"/>
        <end position="164"/>
    </location>
</feature>
<dbReference type="Pfam" id="PF01694">
    <property type="entry name" value="Rhomboid"/>
    <property type="match status" value="1"/>
</dbReference>
<protein>
    <recommendedName>
        <fullName evidence="8">Peptidase S54 rhomboid domain-containing protein</fullName>
    </recommendedName>
</protein>
<proteinExistence type="inferred from homology"/>
<dbReference type="EMBL" id="JAWRVE010000253">
    <property type="protein sequence ID" value="KAL1846981.1"/>
    <property type="molecule type" value="Genomic_DNA"/>
</dbReference>
<evidence type="ECO:0000256" key="2">
    <source>
        <dbReference type="ARBA" id="ARBA00009045"/>
    </source>
</evidence>
<dbReference type="Proteomes" id="UP001583177">
    <property type="component" value="Unassembled WGS sequence"/>
</dbReference>
<organism evidence="9 10">
    <name type="scientific">Diaporthe australafricana</name>
    <dbReference type="NCBI Taxonomy" id="127596"/>
    <lineage>
        <taxon>Eukaryota</taxon>
        <taxon>Fungi</taxon>
        <taxon>Dikarya</taxon>
        <taxon>Ascomycota</taxon>
        <taxon>Pezizomycotina</taxon>
        <taxon>Sordariomycetes</taxon>
        <taxon>Sordariomycetidae</taxon>
        <taxon>Diaporthales</taxon>
        <taxon>Diaporthaceae</taxon>
        <taxon>Diaporthe</taxon>
    </lineage>
</organism>
<dbReference type="SUPFAM" id="SSF144091">
    <property type="entry name" value="Rhomboid-like"/>
    <property type="match status" value="1"/>
</dbReference>
<accession>A0ABR3VWT4</accession>
<evidence type="ECO:0000256" key="1">
    <source>
        <dbReference type="ARBA" id="ARBA00004141"/>
    </source>
</evidence>
<evidence type="ECO:0000256" key="7">
    <source>
        <dbReference type="SAM" id="Phobius"/>
    </source>
</evidence>
<dbReference type="InterPro" id="IPR050925">
    <property type="entry name" value="Rhomboid_protease_S54"/>
</dbReference>
<name>A0ABR3VWT4_9PEZI</name>
<feature type="transmembrane region" description="Helical" evidence="7">
    <location>
        <begin position="20"/>
        <end position="41"/>
    </location>
</feature>
<keyword evidence="3 7" id="KW-0812">Transmembrane</keyword>
<comment type="subcellular location">
    <subcellularLocation>
        <location evidence="1">Membrane</location>
        <topology evidence="1">Multi-pass membrane protein</topology>
    </subcellularLocation>
</comment>
<feature type="transmembrane region" description="Helical" evidence="7">
    <location>
        <begin position="202"/>
        <end position="224"/>
    </location>
</feature>
<keyword evidence="5 7" id="KW-1133">Transmembrane helix</keyword>
<keyword evidence="4" id="KW-0378">Hydrolase</keyword>
<feature type="transmembrane region" description="Helical" evidence="7">
    <location>
        <begin position="72"/>
        <end position="91"/>
    </location>
</feature>
<evidence type="ECO:0000313" key="10">
    <source>
        <dbReference type="Proteomes" id="UP001583177"/>
    </source>
</evidence>
<keyword evidence="10" id="KW-1185">Reference proteome</keyword>
<dbReference type="InterPro" id="IPR035952">
    <property type="entry name" value="Rhomboid-like_sf"/>
</dbReference>
<feature type="transmembrane region" description="Helical" evidence="7">
    <location>
        <begin position="171"/>
        <end position="196"/>
    </location>
</feature>